<reference evidence="2" key="1">
    <citation type="submission" date="2025-08" db="UniProtKB">
        <authorList>
            <consortium name="Ensembl"/>
        </authorList>
    </citation>
    <scope>IDENTIFICATION</scope>
</reference>
<dbReference type="Proteomes" id="UP000694722">
    <property type="component" value="Unplaced"/>
</dbReference>
<dbReference type="Ensembl" id="ENSSSCT00040078039.1">
    <property type="protein sequence ID" value="ENSSSCP00040033621.1"/>
    <property type="gene ID" value="ENSSSCG00040057593.1"/>
</dbReference>
<protein>
    <submittedName>
        <fullName evidence="2">Uncharacterized protein</fullName>
    </submittedName>
</protein>
<sequence>AWLSGEKHASPAPGVALSRRHLGPGARGSPRPALCRRAPGLPGWAQTLCAPAAPRPAAQRHPRRSLAEPAAALPWPSRPAPTAASSCPEWRLLSDGRRTELAQVILTRYWRCTRRARPSQLPARAEGGQRRGPLLRRRDPDAQRPGLGVMLQVPRVSGSTSAAWVISLATATVVQDYSYLFFLRMDENYNLLPHGVNFQGAIF</sequence>
<feature type="region of interest" description="Disordered" evidence="1">
    <location>
        <begin position="1"/>
        <end position="34"/>
    </location>
</feature>
<dbReference type="AlphaFoldDB" id="A0A8D1F718"/>
<name>A0A8D1F718_PIG</name>
<dbReference type="InterPro" id="IPR040311">
    <property type="entry name" value="CCDC3"/>
</dbReference>
<proteinExistence type="predicted"/>
<accession>A0A8D1F718</accession>
<evidence type="ECO:0000313" key="3">
    <source>
        <dbReference type="Proteomes" id="UP000694722"/>
    </source>
</evidence>
<dbReference type="PANTHER" id="PTHR31663:SF4">
    <property type="entry name" value="COILED-COIL DOMAIN-CONTAINING PROTEIN 3"/>
    <property type="match status" value="1"/>
</dbReference>
<evidence type="ECO:0000313" key="2">
    <source>
        <dbReference type="Ensembl" id="ENSSSCP00040033621.1"/>
    </source>
</evidence>
<feature type="region of interest" description="Disordered" evidence="1">
    <location>
        <begin position="120"/>
        <end position="143"/>
    </location>
</feature>
<feature type="region of interest" description="Disordered" evidence="1">
    <location>
        <begin position="53"/>
        <end position="80"/>
    </location>
</feature>
<dbReference type="PANTHER" id="PTHR31663">
    <property type="entry name" value="COILED-COIL DOMAIN-CONTAINING PROTEIN 3"/>
    <property type="match status" value="1"/>
</dbReference>
<evidence type="ECO:0000256" key="1">
    <source>
        <dbReference type="SAM" id="MobiDB-lite"/>
    </source>
</evidence>
<organism evidence="2 3">
    <name type="scientific">Sus scrofa</name>
    <name type="common">Pig</name>
    <dbReference type="NCBI Taxonomy" id="9823"/>
    <lineage>
        <taxon>Eukaryota</taxon>
        <taxon>Metazoa</taxon>
        <taxon>Chordata</taxon>
        <taxon>Craniata</taxon>
        <taxon>Vertebrata</taxon>
        <taxon>Euteleostomi</taxon>
        <taxon>Mammalia</taxon>
        <taxon>Eutheria</taxon>
        <taxon>Laurasiatheria</taxon>
        <taxon>Artiodactyla</taxon>
        <taxon>Suina</taxon>
        <taxon>Suidae</taxon>
        <taxon>Sus</taxon>
    </lineage>
</organism>